<dbReference type="EMBL" id="RAPK01000008">
    <property type="protein sequence ID" value="RKD73647.1"/>
    <property type="molecule type" value="Genomic_DNA"/>
</dbReference>
<dbReference type="RefSeq" id="WP_120193131.1">
    <property type="nucleotide sequence ID" value="NZ_RAPK01000008.1"/>
</dbReference>
<evidence type="ECO:0000259" key="1">
    <source>
        <dbReference type="Pfam" id="PF13274"/>
    </source>
</evidence>
<sequence length="154" mass="17792">MTNALSVANYFLSKGANGGKRDTQVSPLKLQKLLYYAQAWNSAIKGDSMFNEEIEAWVHGPVVSDVYKHFRDYGYQPINEFNPKEIKKIKSEHRELLDAVWNAYGHYDAKELEEMTHQEPPWKEAREGLSPTQNSNNKIEIDSMIRYFRGFASS</sequence>
<dbReference type="AlphaFoldDB" id="A0A419V545"/>
<comment type="caution">
    <text evidence="2">The sequence shown here is derived from an EMBL/GenBank/DDBJ whole genome shotgun (WGS) entry which is preliminary data.</text>
</comment>
<dbReference type="InterPro" id="IPR025272">
    <property type="entry name" value="SocA_Panacea"/>
</dbReference>
<evidence type="ECO:0000313" key="2">
    <source>
        <dbReference type="EMBL" id="RKD73647.1"/>
    </source>
</evidence>
<dbReference type="Pfam" id="PF13274">
    <property type="entry name" value="SocA_Panacea"/>
    <property type="match status" value="1"/>
</dbReference>
<accession>A0A419V545</accession>
<dbReference type="OrthoDB" id="9799173at2"/>
<protein>
    <submittedName>
        <fullName evidence="2">Putative phage-associated protein</fullName>
    </submittedName>
</protein>
<evidence type="ECO:0000313" key="3">
    <source>
        <dbReference type="Proteomes" id="UP000285120"/>
    </source>
</evidence>
<reference evidence="2 3" key="1">
    <citation type="submission" date="2018-09" db="EMBL/GenBank/DDBJ databases">
        <title>Genomic Encyclopedia of Archaeal and Bacterial Type Strains, Phase II (KMG-II): from individual species to whole genera.</title>
        <authorList>
            <person name="Goeker M."/>
        </authorList>
    </citation>
    <scope>NUCLEOTIDE SEQUENCE [LARGE SCALE GENOMIC DNA]</scope>
    <source>
        <strain evidence="2 3">DSM 17008</strain>
    </source>
</reference>
<keyword evidence="3" id="KW-1185">Reference proteome</keyword>
<organism evidence="2 3">
    <name type="scientific">Sinobaca qinghaiensis</name>
    <dbReference type="NCBI Taxonomy" id="342944"/>
    <lineage>
        <taxon>Bacteria</taxon>
        <taxon>Bacillati</taxon>
        <taxon>Bacillota</taxon>
        <taxon>Bacilli</taxon>
        <taxon>Bacillales</taxon>
        <taxon>Sporolactobacillaceae</taxon>
        <taxon>Sinobaca</taxon>
    </lineage>
</organism>
<dbReference type="Proteomes" id="UP000285120">
    <property type="component" value="Unassembled WGS sequence"/>
</dbReference>
<gene>
    <name evidence="2" type="ORF">ATL39_1949</name>
</gene>
<name>A0A419V545_9BACL</name>
<feature type="domain" description="Antitoxin SocA-like Panacea" evidence="1">
    <location>
        <begin position="30"/>
        <end position="123"/>
    </location>
</feature>
<proteinExistence type="predicted"/>